<keyword evidence="2" id="KW-0812">Transmembrane</keyword>
<feature type="region of interest" description="Disordered" evidence="1">
    <location>
        <begin position="90"/>
        <end position="112"/>
    </location>
</feature>
<evidence type="ECO:0000313" key="3">
    <source>
        <dbReference type="EMBL" id="CAD8407627.1"/>
    </source>
</evidence>
<feature type="transmembrane region" description="Helical" evidence="2">
    <location>
        <begin position="216"/>
        <end position="238"/>
    </location>
</feature>
<organism evidence="3">
    <name type="scientific">Proboscia inermis</name>
    <dbReference type="NCBI Taxonomy" id="420281"/>
    <lineage>
        <taxon>Eukaryota</taxon>
        <taxon>Sar</taxon>
        <taxon>Stramenopiles</taxon>
        <taxon>Ochrophyta</taxon>
        <taxon>Bacillariophyta</taxon>
        <taxon>Coscinodiscophyceae</taxon>
        <taxon>Rhizosoleniophycidae</taxon>
        <taxon>Rhizosoleniales</taxon>
        <taxon>Rhizosoleniaceae</taxon>
        <taxon>Proboscia</taxon>
    </lineage>
</organism>
<name>A0A7S0BZU8_9STRA</name>
<protein>
    <submittedName>
        <fullName evidence="3">Uncharacterized protein</fullName>
    </submittedName>
</protein>
<sequence>MIASFVPSDEFEDSTIAAMNIRSPPSTGGTTAAEQFDTARKIHNFEEATSSFIQEELNVILLREYIEQQIISIHVAVTDQWYEAEMSSVSSSSYSNNNSSSITSGNPNKENSIKSRLKKVSSIIIVTYVSSNGNNEETSYIDLPLLLSSTFVPSEKSHTYLQFLQEHNAVDDYIVDIMSFIQPVSVDSNDDEFSQFYFEIKSSSSTQVDGNDVDSIYLGFIVFLALAVLMLGAALAFMSQCFSLTSSNIDDEMSFYDCRIGKTTDVAQKPFSTVPSPLLGEMSSYYCGSSQGDNSQISSVETPISMIESDTSKDGSAAVNFQLNRHCVNLPQFLSPSGESSILSSSPSVSSSRASTLSSGHGLAMLGTLSVASGASKRCS</sequence>
<reference evidence="3" key="1">
    <citation type="submission" date="2021-01" db="EMBL/GenBank/DDBJ databases">
        <authorList>
            <person name="Corre E."/>
            <person name="Pelletier E."/>
            <person name="Niang G."/>
            <person name="Scheremetjew M."/>
            <person name="Finn R."/>
            <person name="Kale V."/>
            <person name="Holt S."/>
            <person name="Cochrane G."/>
            <person name="Meng A."/>
            <person name="Brown T."/>
            <person name="Cohen L."/>
        </authorList>
    </citation>
    <scope>NUCLEOTIDE SEQUENCE</scope>
    <source>
        <strain evidence="3">CCAP1064/1</strain>
    </source>
</reference>
<dbReference type="AlphaFoldDB" id="A0A7S0BZU8"/>
<keyword evidence="2" id="KW-1133">Transmembrane helix</keyword>
<feature type="compositionally biased region" description="Low complexity" evidence="1">
    <location>
        <begin position="90"/>
        <end position="108"/>
    </location>
</feature>
<keyword evidence="2" id="KW-0472">Membrane</keyword>
<dbReference type="EMBL" id="HBEL01007798">
    <property type="protein sequence ID" value="CAD8407627.1"/>
    <property type="molecule type" value="Transcribed_RNA"/>
</dbReference>
<proteinExistence type="predicted"/>
<gene>
    <name evidence="3" type="ORF">PINE0816_LOCUS3746</name>
</gene>
<accession>A0A7S0BZU8</accession>
<evidence type="ECO:0000256" key="1">
    <source>
        <dbReference type="SAM" id="MobiDB-lite"/>
    </source>
</evidence>
<evidence type="ECO:0000256" key="2">
    <source>
        <dbReference type="SAM" id="Phobius"/>
    </source>
</evidence>